<evidence type="ECO:0000259" key="1">
    <source>
        <dbReference type="Pfam" id="PF05292"/>
    </source>
</evidence>
<protein>
    <submittedName>
        <fullName evidence="3">Malonyl-CoA decarboxylase</fullName>
    </submittedName>
</protein>
<evidence type="ECO:0000313" key="3">
    <source>
        <dbReference type="EMBL" id="MBQ0935408.1"/>
    </source>
</evidence>
<dbReference type="InterPro" id="IPR038351">
    <property type="entry name" value="MCD_N_sf"/>
</dbReference>
<dbReference type="Gene3D" id="1.20.140.90">
    <property type="entry name" value="Malonyl-CoA decarboxylase, oligemerization domain"/>
    <property type="match status" value="1"/>
</dbReference>
<evidence type="ECO:0000259" key="2">
    <source>
        <dbReference type="Pfam" id="PF17408"/>
    </source>
</evidence>
<evidence type="ECO:0000313" key="4">
    <source>
        <dbReference type="Proteomes" id="UP000672097"/>
    </source>
</evidence>
<dbReference type="Proteomes" id="UP000672097">
    <property type="component" value="Unassembled WGS sequence"/>
</dbReference>
<gene>
    <name evidence="3" type="ORF">KAK11_08720</name>
</gene>
<proteinExistence type="predicted"/>
<dbReference type="Pfam" id="PF17408">
    <property type="entry name" value="MCD_N"/>
    <property type="match status" value="1"/>
</dbReference>
<dbReference type="Pfam" id="PF05292">
    <property type="entry name" value="MCD"/>
    <property type="match status" value="1"/>
</dbReference>
<comment type="caution">
    <text evidence="3">The sequence shown here is derived from an EMBL/GenBank/DDBJ whole genome shotgun (WGS) entry which is preliminary data.</text>
</comment>
<reference evidence="3 4" key="1">
    <citation type="submission" date="2021-04" db="EMBL/GenBank/DDBJ databases">
        <title>The genome sequence of type strain Ideonella paludis KCTC 32238.</title>
        <authorList>
            <person name="Liu Y."/>
        </authorList>
    </citation>
    <scope>NUCLEOTIDE SEQUENCE [LARGE SCALE GENOMIC DNA]</scope>
    <source>
        <strain evidence="3 4">KCTC 32238</strain>
    </source>
</reference>
<dbReference type="InterPro" id="IPR035372">
    <property type="entry name" value="MCD_N"/>
</dbReference>
<accession>A0ABS5DW84</accession>
<dbReference type="PANTHER" id="PTHR28641:SF1">
    <property type="entry name" value="MALONYL-COA DECARBOXYLASE, MITOCHONDRIAL"/>
    <property type="match status" value="1"/>
</dbReference>
<dbReference type="Gene3D" id="3.40.630.150">
    <property type="entry name" value="Malonyl-CoA decarboxylase, catalytic domain"/>
    <property type="match status" value="1"/>
</dbReference>
<dbReference type="EMBL" id="JAGQDG010000003">
    <property type="protein sequence ID" value="MBQ0935408.1"/>
    <property type="molecule type" value="Genomic_DNA"/>
</dbReference>
<dbReference type="InterPro" id="IPR007956">
    <property type="entry name" value="Malonyl_CoA_deC_C"/>
</dbReference>
<dbReference type="InterPro" id="IPR042303">
    <property type="entry name" value="Malonyl_CoA_deC_C_sf"/>
</dbReference>
<organism evidence="3 4">
    <name type="scientific">Ideonella paludis</name>
    <dbReference type="NCBI Taxonomy" id="1233411"/>
    <lineage>
        <taxon>Bacteria</taxon>
        <taxon>Pseudomonadati</taxon>
        <taxon>Pseudomonadota</taxon>
        <taxon>Betaproteobacteria</taxon>
        <taxon>Burkholderiales</taxon>
        <taxon>Sphaerotilaceae</taxon>
        <taxon>Ideonella</taxon>
    </lineage>
</organism>
<keyword evidence="4" id="KW-1185">Reference proteome</keyword>
<dbReference type="InterPro" id="IPR038917">
    <property type="entry name" value="Malonyl_CoA_deC"/>
</dbReference>
<sequence length="443" mass="49158">MLPELSRMARRLTPQPPIARGKDRALTALVRECHRLLSEQGVANGVALAQGLLQRLSSLADEQAPAFFKALAEDFNPNPAEVLTRAQAYAHSATASNLMALSEAAEPPRQELLRRLNKAPGGTAAIVRLRQRLLKLLPKHPELQAVEADLLHLLSSWFNPGFLQLVRVDWNTPAQLLEQVIRHEAVHEIDGWDDLRRRLQPDRRCFAFFHPQLPDEPLIFVEVALLPEMPGAIAPLIDKASPTLAPSQFKVATFYSISNCQPGLRGVSLGNFLIKRVAQELQRELPQLKTFCTLSPIPGFMAWLQQGRLDDSLAPLSKAVAQRLRLAHQQVHEACAGELSRLTQADTLPTLPAELQDALHRLCAHYLVHVSPQPHGDPVARFHLDNGARLERINPQGNLSARGRAQAAGMMVNYLYDLAHIEARHQAFTQGEVAHARAVSRLL</sequence>
<feature type="domain" description="Malonyl-CoA decarboxylase N-terminal" evidence="2">
    <location>
        <begin position="75"/>
        <end position="158"/>
    </location>
</feature>
<name>A0ABS5DW84_9BURK</name>
<dbReference type="PANTHER" id="PTHR28641">
    <property type="match status" value="1"/>
</dbReference>
<feature type="domain" description="Malonyl-CoA decarboxylase C-terminal" evidence="1">
    <location>
        <begin position="161"/>
        <end position="417"/>
    </location>
</feature>